<sequence length="80" mass="9346">MTNYLVKEAAKELRCGENVVRNLIKDGRIRVMKMPTQIVPDFELDRFRKEVVASQEDLSKYADLNLFKETKENNLVGMVR</sequence>
<dbReference type="Proteomes" id="UP001290462">
    <property type="component" value="Unassembled WGS sequence"/>
</dbReference>
<organism evidence="1 2">
    <name type="scientific">Carnobacterium maltaromaticum</name>
    <name type="common">Carnobacterium piscicola</name>
    <dbReference type="NCBI Taxonomy" id="2751"/>
    <lineage>
        <taxon>Bacteria</taxon>
        <taxon>Bacillati</taxon>
        <taxon>Bacillota</taxon>
        <taxon>Bacilli</taxon>
        <taxon>Lactobacillales</taxon>
        <taxon>Carnobacteriaceae</taxon>
        <taxon>Carnobacterium</taxon>
    </lineage>
</organism>
<reference evidence="1" key="1">
    <citation type="submission" date="2023-08" db="EMBL/GenBank/DDBJ databases">
        <title>Genomic characterization of piscicolin 126 produced by Carnobacterium maltaromaticum CM22 strain isolated from salmon (Salmo salar).</title>
        <authorList>
            <person name="Gonzalez-Gragera E."/>
            <person name="Garcia-Lopez J.D."/>
            <person name="Teso-Perez C."/>
            <person name="Gimenez-Hernandez I."/>
            <person name="Peralta-Sanchez J.M."/>
            <person name="Valdivia E."/>
            <person name="Montalban-Lopez M."/>
            <person name="Martin-Platero A.M."/>
            <person name="Banos A."/>
            <person name="Martinez-Bueno M."/>
        </authorList>
    </citation>
    <scope>NUCLEOTIDE SEQUENCE</scope>
    <source>
        <strain evidence="1">CM22</strain>
    </source>
</reference>
<dbReference type="EMBL" id="JAVBVO010000003">
    <property type="protein sequence ID" value="MDZ5758097.1"/>
    <property type="molecule type" value="Genomic_DNA"/>
</dbReference>
<proteinExistence type="predicted"/>
<dbReference type="GeneID" id="83605850"/>
<evidence type="ECO:0000313" key="1">
    <source>
        <dbReference type="EMBL" id="MDZ5758097.1"/>
    </source>
</evidence>
<evidence type="ECO:0000313" key="2">
    <source>
        <dbReference type="Proteomes" id="UP001290462"/>
    </source>
</evidence>
<name>A0AAW9K2Y0_CARML</name>
<dbReference type="AlphaFoldDB" id="A0AAW9K2Y0"/>
<comment type="caution">
    <text evidence="1">The sequence shown here is derived from an EMBL/GenBank/DDBJ whole genome shotgun (WGS) entry which is preliminary data.</text>
</comment>
<protein>
    <submittedName>
        <fullName evidence="1">DNA-binding protein</fullName>
    </submittedName>
</protein>
<dbReference type="RefSeq" id="WP_015076557.1">
    <property type="nucleotide sequence ID" value="NZ_CBCPHU010000005.1"/>
</dbReference>
<dbReference type="GO" id="GO:0003677">
    <property type="term" value="F:DNA binding"/>
    <property type="evidence" value="ECO:0007669"/>
    <property type="project" value="UniProtKB-KW"/>
</dbReference>
<gene>
    <name evidence="1" type="ORF">RAK27_05440</name>
</gene>
<accession>A0AAW9K2Y0</accession>
<keyword evidence="1" id="KW-0238">DNA-binding</keyword>